<accession>A0A645I415</accession>
<protein>
    <submittedName>
        <fullName evidence="1">Uncharacterized protein</fullName>
    </submittedName>
</protein>
<dbReference type="AlphaFoldDB" id="A0A645I415"/>
<comment type="caution">
    <text evidence="1">The sequence shown here is derived from an EMBL/GenBank/DDBJ whole genome shotgun (WGS) entry which is preliminary data.</text>
</comment>
<gene>
    <name evidence="1" type="ORF">SDC9_193079</name>
</gene>
<dbReference type="EMBL" id="VSSQ01105487">
    <property type="protein sequence ID" value="MPN45512.1"/>
    <property type="molecule type" value="Genomic_DNA"/>
</dbReference>
<evidence type="ECO:0000313" key="1">
    <source>
        <dbReference type="EMBL" id="MPN45512.1"/>
    </source>
</evidence>
<organism evidence="1">
    <name type="scientific">bioreactor metagenome</name>
    <dbReference type="NCBI Taxonomy" id="1076179"/>
    <lineage>
        <taxon>unclassified sequences</taxon>
        <taxon>metagenomes</taxon>
        <taxon>ecological metagenomes</taxon>
    </lineage>
</organism>
<name>A0A645I415_9ZZZZ</name>
<reference evidence="1" key="1">
    <citation type="submission" date="2019-08" db="EMBL/GenBank/DDBJ databases">
        <authorList>
            <person name="Kucharzyk K."/>
            <person name="Murdoch R.W."/>
            <person name="Higgins S."/>
            <person name="Loffler F."/>
        </authorList>
    </citation>
    <scope>NUCLEOTIDE SEQUENCE</scope>
</reference>
<sequence length="139" mass="15754">MFGPVKIIICCVELSRYKSFEIYSSPGGIRVSITGCRPSLIDRISSSFTVGLEYLFCSDISANVLSTSILEIILQFLWMSFMNWRKYSSNSEYIEDSRARIFSSAPKIFSSYSFNSCVMYLSALTRVCFRIQSSGTFSL</sequence>
<proteinExistence type="predicted"/>